<name>A0A3M7SBV3_BRAPC</name>
<reference evidence="1 2" key="1">
    <citation type="journal article" date="2018" name="Sci. Rep.">
        <title>Genomic signatures of local adaptation to the degree of environmental predictability in rotifers.</title>
        <authorList>
            <person name="Franch-Gras L."/>
            <person name="Hahn C."/>
            <person name="Garcia-Roger E.M."/>
            <person name="Carmona M.J."/>
            <person name="Serra M."/>
            <person name="Gomez A."/>
        </authorList>
    </citation>
    <scope>NUCLEOTIDE SEQUENCE [LARGE SCALE GENOMIC DNA]</scope>
    <source>
        <strain evidence="1">HYR1</strain>
    </source>
</reference>
<sequence length="92" mass="10713">MAPDKCCYLIFSGNSSKIQDLVLNLLGKKIPYCDCPIFLAYVLTQVEFIRSRCQNRLNIIKILSHKSWKLNDNTLSQKQISRGYKYSRIPQK</sequence>
<comment type="caution">
    <text evidence="1">The sequence shown here is derived from an EMBL/GenBank/DDBJ whole genome shotgun (WGS) entry which is preliminary data.</text>
</comment>
<accession>A0A3M7SBV3</accession>
<proteinExistence type="predicted"/>
<keyword evidence="2" id="KW-1185">Reference proteome</keyword>
<gene>
    <name evidence="1" type="ORF">BpHYR1_000711</name>
</gene>
<dbReference type="EMBL" id="REGN01001660">
    <property type="protein sequence ID" value="RNA33286.1"/>
    <property type="molecule type" value="Genomic_DNA"/>
</dbReference>
<evidence type="ECO:0000313" key="2">
    <source>
        <dbReference type="Proteomes" id="UP000276133"/>
    </source>
</evidence>
<protein>
    <submittedName>
        <fullName evidence="1">Uncharacterized protein</fullName>
    </submittedName>
</protein>
<dbReference type="Proteomes" id="UP000276133">
    <property type="component" value="Unassembled WGS sequence"/>
</dbReference>
<evidence type="ECO:0000313" key="1">
    <source>
        <dbReference type="EMBL" id="RNA33286.1"/>
    </source>
</evidence>
<dbReference type="AlphaFoldDB" id="A0A3M7SBV3"/>
<organism evidence="1 2">
    <name type="scientific">Brachionus plicatilis</name>
    <name type="common">Marine rotifer</name>
    <name type="synonym">Brachionus muelleri</name>
    <dbReference type="NCBI Taxonomy" id="10195"/>
    <lineage>
        <taxon>Eukaryota</taxon>
        <taxon>Metazoa</taxon>
        <taxon>Spiralia</taxon>
        <taxon>Gnathifera</taxon>
        <taxon>Rotifera</taxon>
        <taxon>Eurotatoria</taxon>
        <taxon>Monogononta</taxon>
        <taxon>Pseudotrocha</taxon>
        <taxon>Ploima</taxon>
        <taxon>Brachionidae</taxon>
        <taxon>Brachionus</taxon>
    </lineage>
</organism>